<dbReference type="AlphaFoldDB" id="A0A7K5PGD0"/>
<proteinExistence type="predicted"/>
<dbReference type="FunFam" id="2.30.30.140:FF:000018">
    <property type="entry name" value="Serine/threonine-protein kinase 31"/>
    <property type="match status" value="2"/>
</dbReference>
<feature type="transmembrane region" description="Helical" evidence="5">
    <location>
        <begin position="92"/>
        <end position="119"/>
    </location>
</feature>
<gene>
    <name evidence="8" type="primary">Tdrd1</name>
    <name evidence="8" type="ORF">ERYMCC_R01775</name>
</gene>
<dbReference type="InterPro" id="IPR047378">
    <property type="entry name" value="Tudor_TDRD1_rpt3"/>
</dbReference>
<keyword evidence="1" id="KW-0479">Metal-binding</keyword>
<evidence type="ECO:0000259" key="6">
    <source>
        <dbReference type="PROSITE" id="PS50304"/>
    </source>
</evidence>
<keyword evidence="2 4" id="KW-0863">Zinc-finger</keyword>
<sequence>QVSHSNWINGKPKKLECSSKSAFSICYDKSFLSLLVPPPKGGTCHRCGLFGKLRCSQCLQTYYCSADCQKKDWPAHRVVCDPIKQKHYYSKICCLFLGWYCIILCLPLLHITIFVILHFNCIINATCQSLVHQIDIFFFDYSLSNSKTKTGVYLKELIFLSLCFLGITSMKVNTFACLQLACRTSLSCTSLKWLIHLFNFLKEFRKEASCHETSVSSSWGNNRSPLVLIINISSPLSVSFPIMFQKEKDGVKTLPAFFLQLMGKHCSLTGVDILQEEVRLSFAVDVVLPDSISENHSKGSKKKLLEDEDSPHCADSAAKFVSLNIGDEFFGVVSHFKNPDTFFCQQMQNARQLAELEASLNEYCDKFPSNPSFRPAAGNVCCAQFTEDSLWYRAAVTAYASEDTVLVDYMDYGNSDSLPLTRLRPIIPSLMDLPAQAIRCSLAGVKPPSGTWTSEGISYMKKLVKDKVLTVKVVDKESSRSVVELTYASGTPAVNISSLLIKEGCAAEKLSMALPAARGSDAEQASEDATNKGMCKWIKLTLNQTLSVIVCTVYNPGEFYCQISDSHELLALNALNKSLSEYCQKTPPDVFEPENGDPCCAFYSEDGNWYRGVVQNVTSDGSVRVSFVDYGNTEEVPLDKIRQISSSFLELRFQAIKCWLSGIKSENSKWNPEATKKFHMYTSGLELQATVTSLSEDGAGVVLTDNSTDCPKIINEILTSEKLVVKEVLQDKNKFPNESVDQKATSLGHWKSIELAVDETMSVWVTEVVSPDLFYAVPVPDKGQKKFLRELISLEDYCRSCDKQPFQPKLGEACCAQFSGNGNWYRAVVLEASQSAVRVLYGDYGSTETLPLSKVLPITDSYLKLPFQTITCALAGIEKAEWSPLVLDKLKKLLLKQYVTITVKGINGNVNLVTVEIHSDNGYVNVAEKLLKEGLVTSCSAENLNPKQGNGGETNCCCTELKVQLEKHKEVLLFLLNKFGNPDGFTDMKNLLES</sequence>
<dbReference type="GO" id="GO:0007283">
    <property type="term" value="P:spermatogenesis"/>
    <property type="evidence" value="ECO:0007669"/>
    <property type="project" value="TreeGrafter"/>
</dbReference>
<organism evidence="8 9">
    <name type="scientific">Erythrocercus mccallii</name>
    <dbReference type="NCBI Taxonomy" id="107208"/>
    <lineage>
        <taxon>Eukaryota</taxon>
        <taxon>Metazoa</taxon>
        <taxon>Chordata</taxon>
        <taxon>Craniata</taxon>
        <taxon>Vertebrata</taxon>
        <taxon>Euteleostomi</taxon>
        <taxon>Archelosauria</taxon>
        <taxon>Archosauria</taxon>
        <taxon>Dinosauria</taxon>
        <taxon>Saurischia</taxon>
        <taxon>Theropoda</taxon>
        <taxon>Coelurosauria</taxon>
        <taxon>Aves</taxon>
        <taxon>Neognathae</taxon>
        <taxon>Neoaves</taxon>
        <taxon>Telluraves</taxon>
        <taxon>Australaves</taxon>
        <taxon>Passeriformes</taxon>
        <taxon>Corvoidea</taxon>
        <taxon>Dicruridae</taxon>
        <taxon>Erythrocercus</taxon>
    </lineage>
</organism>
<dbReference type="InterPro" id="IPR047377">
    <property type="entry name" value="Tudor_TDRD1_rpt2"/>
</dbReference>
<dbReference type="Pfam" id="PF01753">
    <property type="entry name" value="zf-MYND"/>
    <property type="match status" value="1"/>
</dbReference>
<dbReference type="Gene3D" id="6.10.140.2220">
    <property type="match status" value="1"/>
</dbReference>
<dbReference type="Gene3D" id="2.30.30.140">
    <property type="match status" value="3"/>
</dbReference>
<dbReference type="FunFam" id="6.10.140.2220:FF:000011">
    <property type="entry name" value="Tudor domain containing 1"/>
    <property type="match status" value="1"/>
</dbReference>
<dbReference type="SMART" id="SM00333">
    <property type="entry name" value="TUDOR"/>
    <property type="match status" value="3"/>
</dbReference>
<evidence type="ECO:0000313" key="9">
    <source>
        <dbReference type="Proteomes" id="UP000532437"/>
    </source>
</evidence>
<evidence type="ECO:0000259" key="7">
    <source>
        <dbReference type="PROSITE" id="PS50865"/>
    </source>
</evidence>
<evidence type="ECO:0000256" key="3">
    <source>
        <dbReference type="ARBA" id="ARBA00022833"/>
    </source>
</evidence>
<dbReference type="InterPro" id="IPR002893">
    <property type="entry name" value="Znf_MYND"/>
</dbReference>
<dbReference type="GO" id="GO:0008270">
    <property type="term" value="F:zinc ion binding"/>
    <property type="evidence" value="ECO:0007669"/>
    <property type="project" value="UniProtKB-KW"/>
</dbReference>
<evidence type="ECO:0000256" key="2">
    <source>
        <dbReference type="ARBA" id="ARBA00022771"/>
    </source>
</evidence>
<dbReference type="Pfam" id="PF00567">
    <property type="entry name" value="TUDOR"/>
    <property type="match status" value="3"/>
</dbReference>
<dbReference type="PROSITE" id="PS50304">
    <property type="entry name" value="TUDOR"/>
    <property type="match status" value="3"/>
</dbReference>
<dbReference type="InterPro" id="IPR035437">
    <property type="entry name" value="SNase_OB-fold_sf"/>
</dbReference>
<dbReference type="CDD" id="cd20410">
    <property type="entry name" value="Tudor_TDRD1_rpt3"/>
    <property type="match status" value="1"/>
</dbReference>
<evidence type="ECO:0000313" key="8">
    <source>
        <dbReference type="EMBL" id="NWT54132.1"/>
    </source>
</evidence>
<dbReference type="EMBL" id="VZRG01000812">
    <property type="protein sequence ID" value="NWT54132.1"/>
    <property type="molecule type" value="Genomic_DNA"/>
</dbReference>
<dbReference type="CDD" id="cd20409">
    <property type="entry name" value="Tudor_TDRD1_rpt2"/>
    <property type="match status" value="1"/>
</dbReference>
<reference evidence="8 9" key="1">
    <citation type="submission" date="2019-09" db="EMBL/GenBank/DDBJ databases">
        <title>Bird 10,000 Genomes (B10K) Project - Family phase.</title>
        <authorList>
            <person name="Zhang G."/>
        </authorList>
    </citation>
    <scope>NUCLEOTIDE SEQUENCE [LARGE SCALE GENOMIC DNA]</scope>
    <source>
        <strain evidence="8">B10K-DU-002-60</strain>
        <tissue evidence="8">Muscle</tissue>
    </source>
</reference>
<feature type="non-terminal residue" evidence="8">
    <location>
        <position position="994"/>
    </location>
</feature>
<keyword evidence="3" id="KW-0862">Zinc</keyword>
<keyword evidence="5" id="KW-0472">Membrane</keyword>
<keyword evidence="5" id="KW-0812">Transmembrane</keyword>
<keyword evidence="5" id="KW-1133">Transmembrane helix</keyword>
<dbReference type="SUPFAM" id="SSF144232">
    <property type="entry name" value="HIT/MYND zinc finger-like"/>
    <property type="match status" value="1"/>
</dbReference>
<dbReference type="PROSITE" id="PS50865">
    <property type="entry name" value="ZF_MYND_2"/>
    <property type="match status" value="1"/>
</dbReference>
<dbReference type="Gene3D" id="2.40.50.90">
    <property type="match status" value="3"/>
</dbReference>
<evidence type="ECO:0000256" key="1">
    <source>
        <dbReference type="ARBA" id="ARBA00022723"/>
    </source>
</evidence>
<dbReference type="InterPro" id="IPR050621">
    <property type="entry name" value="Tudor_domain_containing"/>
</dbReference>
<feature type="domain" description="Tudor" evidence="6">
    <location>
        <begin position="807"/>
        <end position="865"/>
    </location>
</feature>
<dbReference type="SUPFAM" id="SSF63748">
    <property type="entry name" value="Tudor/PWWP/MBT"/>
    <property type="match status" value="3"/>
</dbReference>
<feature type="domain" description="Tudor" evidence="6">
    <location>
        <begin position="592"/>
        <end position="651"/>
    </location>
</feature>
<dbReference type="PANTHER" id="PTHR22948:SF4">
    <property type="entry name" value="TUDOR DOMAIN-CONTAINING PROTEIN 1"/>
    <property type="match status" value="1"/>
</dbReference>
<evidence type="ECO:0000256" key="5">
    <source>
        <dbReference type="SAM" id="Phobius"/>
    </source>
</evidence>
<keyword evidence="9" id="KW-1185">Reference proteome</keyword>
<name>A0A7K5PGD0_9CORV</name>
<feature type="domain" description="MYND-type" evidence="7">
    <location>
        <begin position="44"/>
        <end position="80"/>
    </location>
</feature>
<protein>
    <submittedName>
        <fullName evidence="8">TDRD1 protein</fullName>
    </submittedName>
</protein>
<dbReference type="Proteomes" id="UP000532437">
    <property type="component" value="Unassembled WGS sequence"/>
</dbReference>
<dbReference type="GO" id="GO:0043186">
    <property type="term" value="C:P granule"/>
    <property type="evidence" value="ECO:0007669"/>
    <property type="project" value="TreeGrafter"/>
</dbReference>
<accession>A0A7K5PGD0</accession>
<dbReference type="GO" id="GO:0034587">
    <property type="term" value="P:piRNA processing"/>
    <property type="evidence" value="ECO:0007669"/>
    <property type="project" value="TreeGrafter"/>
</dbReference>
<evidence type="ECO:0000256" key="4">
    <source>
        <dbReference type="PROSITE-ProRule" id="PRU00134"/>
    </source>
</evidence>
<dbReference type="GO" id="GO:0030719">
    <property type="term" value="P:P granule organization"/>
    <property type="evidence" value="ECO:0007669"/>
    <property type="project" value="TreeGrafter"/>
</dbReference>
<dbReference type="PROSITE" id="PS01360">
    <property type="entry name" value="ZF_MYND_1"/>
    <property type="match status" value="1"/>
</dbReference>
<dbReference type="PANTHER" id="PTHR22948">
    <property type="entry name" value="TUDOR DOMAIN CONTAINING PROTEIN"/>
    <property type="match status" value="1"/>
</dbReference>
<comment type="caution">
    <text evidence="8">The sequence shown here is derived from an EMBL/GenBank/DDBJ whole genome shotgun (WGS) entry which is preliminary data.</text>
</comment>
<feature type="domain" description="Tudor" evidence="6">
    <location>
        <begin position="374"/>
        <end position="433"/>
    </location>
</feature>
<feature type="non-terminal residue" evidence="8">
    <location>
        <position position="1"/>
    </location>
</feature>
<dbReference type="InterPro" id="IPR002999">
    <property type="entry name" value="Tudor"/>
</dbReference>